<comment type="caution">
    <text evidence="1">The sequence shown here is derived from an EMBL/GenBank/DDBJ whole genome shotgun (WGS) entry which is preliminary data.</text>
</comment>
<accession>A0A6G0Y633</accession>
<name>A0A6G0Y633_APHCR</name>
<sequence length="131" mass="15297">MYASKNTPVISIFFGIYKQTYLYKIISSLDDSKKYISANSMPTICDTSSYNVQNIIITNNDIEILLNLLRQNIIPQSLWNIIQNLYDNILFIPTKIKMLHTYSNIQCDNVWRMYQNQNPNIGIILNNIIKI</sequence>
<organism evidence="1 2">
    <name type="scientific">Aphis craccivora</name>
    <name type="common">Cowpea aphid</name>
    <dbReference type="NCBI Taxonomy" id="307492"/>
    <lineage>
        <taxon>Eukaryota</taxon>
        <taxon>Metazoa</taxon>
        <taxon>Ecdysozoa</taxon>
        <taxon>Arthropoda</taxon>
        <taxon>Hexapoda</taxon>
        <taxon>Insecta</taxon>
        <taxon>Pterygota</taxon>
        <taxon>Neoptera</taxon>
        <taxon>Paraneoptera</taxon>
        <taxon>Hemiptera</taxon>
        <taxon>Sternorrhyncha</taxon>
        <taxon>Aphidomorpha</taxon>
        <taxon>Aphidoidea</taxon>
        <taxon>Aphididae</taxon>
        <taxon>Aphidini</taxon>
        <taxon>Aphis</taxon>
        <taxon>Aphis</taxon>
    </lineage>
</organism>
<dbReference type="EMBL" id="VUJU01006019">
    <property type="protein sequence ID" value="KAF0749663.1"/>
    <property type="molecule type" value="Genomic_DNA"/>
</dbReference>
<dbReference type="AlphaFoldDB" id="A0A6G0Y633"/>
<protein>
    <submittedName>
        <fullName evidence="1">Uncharacterized protein</fullName>
    </submittedName>
</protein>
<reference evidence="1 2" key="1">
    <citation type="submission" date="2019-08" db="EMBL/GenBank/DDBJ databases">
        <title>Whole genome of Aphis craccivora.</title>
        <authorList>
            <person name="Voronova N.V."/>
            <person name="Shulinski R.S."/>
            <person name="Bandarenka Y.V."/>
            <person name="Zhorov D.G."/>
            <person name="Warner D."/>
        </authorList>
    </citation>
    <scope>NUCLEOTIDE SEQUENCE [LARGE SCALE GENOMIC DNA]</scope>
    <source>
        <strain evidence="1">180601</strain>
        <tissue evidence="1">Whole Body</tissue>
    </source>
</reference>
<evidence type="ECO:0000313" key="1">
    <source>
        <dbReference type="EMBL" id="KAF0749663.1"/>
    </source>
</evidence>
<proteinExistence type="predicted"/>
<dbReference type="Proteomes" id="UP000478052">
    <property type="component" value="Unassembled WGS sequence"/>
</dbReference>
<gene>
    <name evidence="1" type="ORF">FWK35_00016616</name>
</gene>
<evidence type="ECO:0000313" key="2">
    <source>
        <dbReference type="Proteomes" id="UP000478052"/>
    </source>
</evidence>
<keyword evidence="2" id="KW-1185">Reference proteome</keyword>